<reference evidence="2 3" key="1">
    <citation type="submission" date="2014-04" db="EMBL/GenBank/DDBJ databases">
        <authorList>
            <consortium name="International Citrus Genome Consortium"/>
            <person name="Gmitter F."/>
            <person name="Chen C."/>
            <person name="Farmerie W."/>
            <person name="Harkins T."/>
            <person name="Desany B."/>
            <person name="Mohiuddin M."/>
            <person name="Kodira C."/>
            <person name="Borodovsky M."/>
            <person name="Lomsadze A."/>
            <person name="Burns P."/>
            <person name="Jenkins J."/>
            <person name="Prochnik S."/>
            <person name="Shu S."/>
            <person name="Chapman J."/>
            <person name="Pitluck S."/>
            <person name="Schmutz J."/>
            <person name="Rokhsar D."/>
        </authorList>
    </citation>
    <scope>NUCLEOTIDE SEQUENCE</scope>
</reference>
<keyword evidence="3" id="KW-1185">Reference proteome</keyword>
<evidence type="ECO:0000256" key="1">
    <source>
        <dbReference type="SAM" id="MobiDB-lite"/>
    </source>
</evidence>
<organism evidence="2 3">
    <name type="scientific">Citrus sinensis</name>
    <name type="common">Sweet orange</name>
    <name type="synonym">Citrus aurantium var. sinensis</name>
    <dbReference type="NCBI Taxonomy" id="2711"/>
    <lineage>
        <taxon>Eukaryota</taxon>
        <taxon>Viridiplantae</taxon>
        <taxon>Streptophyta</taxon>
        <taxon>Embryophyta</taxon>
        <taxon>Tracheophyta</taxon>
        <taxon>Spermatophyta</taxon>
        <taxon>Magnoliopsida</taxon>
        <taxon>eudicotyledons</taxon>
        <taxon>Gunneridae</taxon>
        <taxon>Pentapetalae</taxon>
        <taxon>rosids</taxon>
        <taxon>malvids</taxon>
        <taxon>Sapindales</taxon>
        <taxon>Rutaceae</taxon>
        <taxon>Aurantioideae</taxon>
        <taxon>Citrus</taxon>
    </lineage>
</organism>
<name>A0A067FHW9_CITSI</name>
<evidence type="ECO:0000313" key="2">
    <source>
        <dbReference type="EMBL" id="KDO62776.1"/>
    </source>
</evidence>
<dbReference type="AlphaFoldDB" id="A0A067FHW9"/>
<evidence type="ECO:0000313" key="3">
    <source>
        <dbReference type="Proteomes" id="UP000027120"/>
    </source>
</evidence>
<feature type="region of interest" description="Disordered" evidence="1">
    <location>
        <begin position="40"/>
        <end position="83"/>
    </location>
</feature>
<protein>
    <submittedName>
        <fullName evidence="2">Uncharacterized protein</fullName>
    </submittedName>
</protein>
<accession>A0A067FHW9</accession>
<sequence length="83" mass="9805">MTFPYVCLCMHICENIYQLNYCILRHLRCVNRTEEEPLPYADHTKQSFRGSRYNNVQNMSNDFSSPPEHDRKTIYTPSNPTAC</sequence>
<feature type="compositionally biased region" description="Polar residues" evidence="1">
    <location>
        <begin position="47"/>
        <end position="64"/>
    </location>
</feature>
<dbReference type="EMBL" id="KK784917">
    <property type="protein sequence ID" value="KDO62776.1"/>
    <property type="molecule type" value="Genomic_DNA"/>
</dbReference>
<proteinExistence type="predicted"/>
<gene>
    <name evidence="2" type="ORF">CISIN_1g034792mg</name>
</gene>
<dbReference type="Proteomes" id="UP000027120">
    <property type="component" value="Unassembled WGS sequence"/>
</dbReference>